<organism evidence="4 5">
    <name type="scientific">Mucilaginibacter pallidiroseus</name>
    <dbReference type="NCBI Taxonomy" id="2599295"/>
    <lineage>
        <taxon>Bacteria</taxon>
        <taxon>Pseudomonadati</taxon>
        <taxon>Bacteroidota</taxon>
        <taxon>Sphingobacteriia</taxon>
        <taxon>Sphingobacteriales</taxon>
        <taxon>Sphingobacteriaceae</taxon>
        <taxon>Mucilaginibacter</taxon>
    </lineage>
</organism>
<dbReference type="PANTHER" id="PTHR35369">
    <property type="entry name" value="BLR3025 PROTEIN-RELATED"/>
    <property type="match status" value="1"/>
</dbReference>
<evidence type="ECO:0000256" key="2">
    <source>
        <dbReference type="ARBA" id="ARBA00022763"/>
    </source>
</evidence>
<dbReference type="Pfam" id="PF00817">
    <property type="entry name" value="IMS"/>
    <property type="match status" value="1"/>
</dbReference>
<dbReference type="GO" id="GO:0006281">
    <property type="term" value="P:DNA repair"/>
    <property type="evidence" value="ECO:0007669"/>
    <property type="project" value="InterPro"/>
</dbReference>
<gene>
    <name evidence="4" type="ORF">FPZ43_17245</name>
</gene>
<dbReference type="InterPro" id="IPR043502">
    <property type="entry name" value="DNA/RNA_pol_sf"/>
</dbReference>
<feature type="domain" description="UmuC" evidence="3">
    <location>
        <begin position="22"/>
        <end position="72"/>
    </location>
</feature>
<evidence type="ECO:0000259" key="3">
    <source>
        <dbReference type="PROSITE" id="PS50173"/>
    </source>
</evidence>
<evidence type="ECO:0000256" key="1">
    <source>
        <dbReference type="ARBA" id="ARBA00010945"/>
    </source>
</evidence>
<dbReference type="OrthoDB" id="625722at2"/>
<dbReference type="CDD" id="cd03468">
    <property type="entry name" value="PolY_like"/>
    <property type="match status" value="1"/>
</dbReference>
<name>A0A563U0T1_9SPHI</name>
<dbReference type="InterPro" id="IPR043128">
    <property type="entry name" value="Rev_trsase/Diguanyl_cyclase"/>
</dbReference>
<reference evidence="4 5" key="1">
    <citation type="submission" date="2019-07" db="EMBL/GenBank/DDBJ databases">
        <authorList>
            <person name="Kim J."/>
        </authorList>
    </citation>
    <scope>NUCLEOTIDE SEQUENCE [LARGE SCALE GENOMIC DNA]</scope>
    <source>
        <strain evidence="5">dk17</strain>
    </source>
</reference>
<dbReference type="RefSeq" id="WP_146383187.1">
    <property type="nucleotide sequence ID" value="NZ_VOEJ01000009.1"/>
</dbReference>
<dbReference type="InterPro" id="IPR001126">
    <property type="entry name" value="UmuC"/>
</dbReference>
<evidence type="ECO:0000313" key="5">
    <source>
        <dbReference type="Proteomes" id="UP000320042"/>
    </source>
</evidence>
<sequence length="500" mass="56294">MQKRFVSIWFRYLKTDWLTIRRPELKEVPFVFTLPDRGRIMITAANKLAEAEGAAAGMPVADAKAVVPGLQVFDDKEGRDAKLLKGIGEWCIKYTPIIAIEHPDGLVFDITGCAHIWGGERAYLKEVITRIKSKGYDVRAAMADTAGAAFAIARFGRVKAIIEPGGHLQALMALPTAALRLDDAVLQRLKKLGLHQIKSFVNMPRSVLRRRFGEGLLLRLGQALGYADEVLTPLHVIPPYYERLPCLEPIRTATGIEIAITRLLEALCTRLQSEGNGMHLARLTCYRVDGKVQQVQIGTNRATYNVPHLFKLFELKIAGIAPALGIELFVLEALKVEEVTLQQDALWAATSGLDDAGVIELLDRLAGKVGAESILRYLPNEHYWPERSIKKALSLQENPATDWRTDRPRPTQLLARPEPVEVSAPIPDYPPMLFIYKGKRHAIKKADGPERIEREWWIDEGEHRDYYNVEDENGCRYWLFRSGHYAGTKGNQWFIHGFFA</sequence>
<dbReference type="SUPFAM" id="SSF56672">
    <property type="entry name" value="DNA/RNA polymerases"/>
    <property type="match status" value="1"/>
</dbReference>
<evidence type="ECO:0000313" key="4">
    <source>
        <dbReference type="EMBL" id="TWR25216.1"/>
    </source>
</evidence>
<dbReference type="EMBL" id="VOEJ01000009">
    <property type="protein sequence ID" value="TWR25216.1"/>
    <property type="molecule type" value="Genomic_DNA"/>
</dbReference>
<dbReference type="Proteomes" id="UP000320042">
    <property type="component" value="Unassembled WGS sequence"/>
</dbReference>
<keyword evidence="5" id="KW-1185">Reference proteome</keyword>
<keyword evidence="2" id="KW-0227">DNA damage</keyword>
<accession>A0A563U0T1</accession>
<dbReference type="PANTHER" id="PTHR35369:SF2">
    <property type="entry name" value="BLR3025 PROTEIN"/>
    <property type="match status" value="1"/>
</dbReference>
<dbReference type="AlphaFoldDB" id="A0A563U0T1"/>
<comment type="similarity">
    <text evidence="1">Belongs to the DNA polymerase type-Y family.</text>
</comment>
<dbReference type="InterPro" id="IPR050356">
    <property type="entry name" value="SulA_CellDiv_inhibitor"/>
</dbReference>
<dbReference type="Gene3D" id="3.40.1170.60">
    <property type="match status" value="1"/>
</dbReference>
<dbReference type="PROSITE" id="PS50173">
    <property type="entry name" value="UMUC"/>
    <property type="match status" value="1"/>
</dbReference>
<dbReference type="Gene3D" id="3.30.70.270">
    <property type="match status" value="1"/>
</dbReference>
<protein>
    <submittedName>
        <fullName evidence="4">DNA polymerase Y family protein</fullName>
    </submittedName>
</protein>
<proteinExistence type="inferred from homology"/>
<comment type="caution">
    <text evidence="4">The sequence shown here is derived from an EMBL/GenBank/DDBJ whole genome shotgun (WGS) entry which is preliminary data.</text>
</comment>